<comment type="similarity">
    <text evidence="5">Belongs to the zinc-containing alcohol dehydrogenase family.</text>
</comment>
<evidence type="ECO:0000313" key="8">
    <source>
        <dbReference type="EMBL" id="MCP9002057.1"/>
    </source>
</evidence>
<keyword evidence="4" id="KW-0560">Oxidoreductase</keyword>
<dbReference type="Proteomes" id="UP001524318">
    <property type="component" value="Unassembled WGS sequence"/>
</dbReference>
<dbReference type="InterPro" id="IPR002328">
    <property type="entry name" value="ADH_Zn_CS"/>
</dbReference>
<evidence type="ECO:0000259" key="7">
    <source>
        <dbReference type="Pfam" id="PF08240"/>
    </source>
</evidence>
<keyword evidence="3 5" id="KW-0862">Zinc</keyword>
<protein>
    <submittedName>
        <fullName evidence="8">Alcohol dehydrogenase catalytic domain-containing protein</fullName>
    </submittedName>
</protein>
<evidence type="ECO:0000256" key="2">
    <source>
        <dbReference type="ARBA" id="ARBA00022723"/>
    </source>
</evidence>
<organism evidence="8 9">
    <name type="scientific">Pseudarthrobacter humi</name>
    <dbReference type="NCBI Taxonomy" id="2952523"/>
    <lineage>
        <taxon>Bacteria</taxon>
        <taxon>Bacillati</taxon>
        <taxon>Actinomycetota</taxon>
        <taxon>Actinomycetes</taxon>
        <taxon>Micrococcales</taxon>
        <taxon>Micrococcaceae</taxon>
        <taxon>Pseudarthrobacter</taxon>
    </lineage>
</organism>
<name>A0ABT1LUA6_9MICC</name>
<dbReference type="InterPro" id="IPR011032">
    <property type="entry name" value="GroES-like_sf"/>
</dbReference>
<evidence type="ECO:0000256" key="1">
    <source>
        <dbReference type="ARBA" id="ARBA00001947"/>
    </source>
</evidence>
<dbReference type="PROSITE" id="PS00059">
    <property type="entry name" value="ADH_ZINC"/>
    <property type="match status" value="1"/>
</dbReference>
<dbReference type="Gene3D" id="3.90.180.10">
    <property type="entry name" value="Medium-chain alcohol dehydrogenases, catalytic domain"/>
    <property type="match status" value="1"/>
</dbReference>
<proteinExistence type="inferred from homology"/>
<evidence type="ECO:0000259" key="6">
    <source>
        <dbReference type="Pfam" id="PF00107"/>
    </source>
</evidence>
<feature type="domain" description="Alcohol dehydrogenase-like N-terminal" evidence="7">
    <location>
        <begin position="29"/>
        <end position="139"/>
    </location>
</feature>
<reference evidence="8 9" key="1">
    <citation type="submission" date="2022-06" db="EMBL/GenBank/DDBJ databases">
        <title>Pseudarthrobacter sp. strain RMG13 Genome sequencing and assembly.</title>
        <authorList>
            <person name="Kim I."/>
        </authorList>
    </citation>
    <scope>NUCLEOTIDE SEQUENCE [LARGE SCALE GENOMIC DNA]</scope>
    <source>
        <strain evidence="8 9">RMG13</strain>
    </source>
</reference>
<dbReference type="PANTHER" id="PTHR43401">
    <property type="entry name" value="L-THREONINE 3-DEHYDROGENASE"/>
    <property type="match status" value="1"/>
</dbReference>
<comment type="caution">
    <text evidence="8">The sequence shown here is derived from an EMBL/GenBank/DDBJ whole genome shotgun (WGS) entry which is preliminary data.</text>
</comment>
<evidence type="ECO:0000256" key="4">
    <source>
        <dbReference type="ARBA" id="ARBA00023002"/>
    </source>
</evidence>
<dbReference type="InterPro" id="IPR013154">
    <property type="entry name" value="ADH-like_N"/>
</dbReference>
<dbReference type="SUPFAM" id="SSF50129">
    <property type="entry name" value="GroES-like"/>
    <property type="match status" value="1"/>
</dbReference>
<keyword evidence="9" id="KW-1185">Reference proteome</keyword>
<gene>
    <name evidence="8" type="ORF">NFC73_20345</name>
</gene>
<dbReference type="RefSeq" id="WP_254753238.1">
    <property type="nucleotide sequence ID" value="NZ_JANCLV010000027.1"/>
</dbReference>
<dbReference type="InterPro" id="IPR036291">
    <property type="entry name" value="NAD(P)-bd_dom_sf"/>
</dbReference>
<dbReference type="EMBL" id="JANCLV010000027">
    <property type="protein sequence ID" value="MCP9002057.1"/>
    <property type="molecule type" value="Genomic_DNA"/>
</dbReference>
<evidence type="ECO:0000313" key="9">
    <source>
        <dbReference type="Proteomes" id="UP001524318"/>
    </source>
</evidence>
<accession>A0ABT1LUA6</accession>
<dbReference type="PANTHER" id="PTHR43401:SF2">
    <property type="entry name" value="L-THREONINE 3-DEHYDROGENASE"/>
    <property type="match status" value="1"/>
</dbReference>
<evidence type="ECO:0000256" key="5">
    <source>
        <dbReference type="RuleBase" id="RU361277"/>
    </source>
</evidence>
<sequence length="350" mass="36940">MSTQMTAFLKQSRKKGDIALRQVPLPMPGPGQVLIRTEAVGLCGSDIHAVNSHAGYEWLPERVVLGHEAVGIIHAVGPDVSSTRIGERVVPLAIDGCLNCSVCAGGTPQLCSQRDCLGLSFDGALADFFVLDAGRTVTIDNELSSSMAALVEPTGVAVHAVRQLGENLQGQRIIVSGPGPVGLLCGLFAEELGADVELVGPLEGSQTRLDFASQLGFATVRGHEGIEGTRNGRPIDAWIEASGAAVVLETAITLVRRGGTIVIPGLFGVLPHLDVNQLVRSEARLQGTYGYTRGDYGAATELLLGNQERLASMVTEFPMESVLAAVEATEQTTVIKAVVVADWTTTRRRL</sequence>
<feature type="domain" description="Alcohol dehydrogenase-like C-terminal" evidence="6">
    <location>
        <begin position="180"/>
        <end position="303"/>
    </location>
</feature>
<evidence type="ECO:0000256" key="3">
    <source>
        <dbReference type="ARBA" id="ARBA00022833"/>
    </source>
</evidence>
<dbReference type="Pfam" id="PF00107">
    <property type="entry name" value="ADH_zinc_N"/>
    <property type="match status" value="1"/>
</dbReference>
<dbReference type="InterPro" id="IPR013149">
    <property type="entry name" value="ADH-like_C"/>
</dbReference>
<keyword evidence="2 5" id="KW-0479">Metal-binding</keyword>
<dbReference type="Pfam" id="PF08240">
    <property type="entry name" value="ADH_N"/>
    <property type="match status" value="1"/>
</dbReference>
<dbReference type="InterPro" id="IPR050129">
    <property type="entry name" value="Zn_alcohol_dh"/>
</dbReference>
<dbReference type="SUPFAM" id="SSF51735">
    <property type="entry name" value="NAD(P)-binding Rossmann-fold domains"/>
    <property type="match status" value="1"/>
</dbReference>
<dbReference type="Gene3D" id="3.40.50.720">
    <property type="entry name" value="NAD(P)-binding Rossmann-like Domain"/>
    <property type="match status" value="1"/>
</dbReference>
<comment type="cofactor">
    <cofactor evidence="1 5">
        <name>Zn(2+)</name>
        <dbReference type="ChEBI" id="CHEBI:29105"/>
    </cofactor>
</comment>